<name>A0AAW1KIY9_POPJA</name>
<evidence type="ECO:0000313" key="1">
    <source>
        <dbReference type="EMBL" id="KAK9719914.1"/>
    </source>
</evidence>
<dbReference type="EMBL" id="JASPKY010000215">
    <property type="protein sequence ID" value="KAK9719914.1"/>
    <property type="molecule type" value="Genomic_DNA"/>
</dbReference>
<proteinExistence type="predicted"/>
<sequence>MALCAFTPLKTLQNFSNLIFIFYIEIEVENSGNEVIGEKDNARKLYLDQIHNIKMANDLVTVAGRAAAHIVVCFSSNR</sequence>
<protein>
    <submittedName>
        <fullName evidence="1">Uncharacterized protein</fullName>
    </submittedName>
</protein>
<dbReference type="AlphaFoldDB" id="A0AAW1KIY9"/>
<accession>A0AAW1KIY9</accession>
<gene>
    <name evidence="1" type="ORF">QE152_g22374</name>
</gene>
<organism evidence="1 2">
    <name type="scientific">Popillia japonica</name>
    <name type="common">Japanese beetle</name>
    <dbReference type="NCBI Taxonomy" id="7064"/>
    <lineage>
        <taxon>Eukaryota</taxon>
        <taxon>Metazoa</taxon>
        <taxon>Ecdysozoa</taxon>
        <taxon>Arthropoda</taxon>
        <taxon>Hexapoda</taxon>
        <taxon>Insecta</taxon>
        <taxon>Pterygota</taxon>
        <taxon>Neoptera</taxon>
        <taxon>Endopterygota</taxon>
        <taxon>Coleoptera</taxon>
        <taxon>Polyphaga</taxon>
        <taxon>Scarabaeiformia</taxon>
        <taxon>Scarabaeidae</taxon>
        <taxon>Rutelinae</taxon>
        <taxon>Popillia</taxon>
    </lineage>
</organism>
<comment type="caution">
    <text evidence="1">The sequence shown here is derived from an EMBL/GenBank/DDBJ whole genome shotgun (WGS) entry which is preliminary data.</text>
</comment>
<dbReference type="Proteomes" id="UP001458880">
    <property type="component" value="Unassembled WGS sequence"/>
</dbReference>
<evidence type="ECO:0000313" key="2">
    <source>
        <dbReference type="Proteomes" id="UP001458880"/>
    </source>
</evidence>
<reference evidence="1 2" key="1">
    <citation type="journal article" date="2024" name="BMC Genomics">
        <title>De novo assembly and annotation of Popillia japonica's genome with initial clues to its potential as an invasive pest.</title>
        <authorList>
            <person name="Cucini C."/>
            <person name="Boschi S."/>
            <person name="Funari R."/>
            <person name="Cardaioli E."/>
            <person name="Iannotti N."/>
            <person name="Marturano G."/>
            <person name="Paoli F."/>
            <person name="Bruttini M."/>
            <person name="Carapelli A."/>
            <person name="Frati F."/>
            <person name="Nardi F."/>
        </authorList>
    </citation>
    <scope>NUCLEOTIDE SEQUENCE [LARGE SCALE GENOMIC DNA]</scope>
    <source>
        <strain evidence="1">DMR45628</strain>
    </source>
</reference>
<keyword evidence="2" id="KW-1185">Reference proteome</keyword>